<proteinExistence type="inferred from homology"/>
<keyword evidence="3" id="KW-0547">Nucleotide-binding</keyword>
<dbReference type="Gene3D" id="3.40.50.880">
    <property type="match status" value="1"/>
</dbReference>
<dbReference type="GO" id="GO:0006189">
    <property type="term" value="P:'de novo' IMP biosynthetic process"/>
    <property type="evidence" value="ECO:0007669"/>
    <property type="project" value="InterPro"/>
</dbReference>
<dbReference type="HAMAP" id="MF_00421">
    <property type="entry name" value="PurQ"/>
    <property type="match status" value="1"/>
</dbReference>
<dbReference type="SUPFAM" id="SSF52317">
    <property type="entry name" value="Class I glutamine amidotransferase-like"/>
    <property type="match status" value="1"/>
</dbReference>
<dbReference type="PIRSF" id="PIRSF001586">
    <property type="entry name" value="FGAM_synth_I"/>
    <property type="match status" value="1"/>
</dbReference>
<keyword evidence="4" id="KW-0658">Purine biosynthesis</keyword>
<evidence type="ECO:0000256" key="7">
    <source>
        <dbReference type="ARBA" id="ARBA00022962"/>
    </source>
</evidence>
<comment type="caution">
    <text evidence="8">The sequence shown here is derived from an EMBL/GenBank/DDBJ whole genome shotgun (WGS) entry which is preliminary data.</text>
</comment>
<keyword evidence="2 8" id="KW-0436">Ligase</keyword>
<evidence type="ECO:0000256" key="6">
    <source>
        <dbReference type="ARBA" id="ARBA00022840"/>
    </source>
</evidence>
<dbReference type="NCBIfam" id="NF002957">
    <property type="entry name" value="PRK03619.1"/>
    <property type="match status" value="1"/>
</dbReference>
<dbReference type="PANTHER" id="PTHR47552:SF1">
    <property type="entry name" value="PHOSPHORIBOSYLFORMYLGLYCINAMIDINE SYNTHASE SUBUNIT PURQ"/>
    <property type="match status" value="1"/>
</dbReference>
<dbReference type="PANTHER" id="PTHR47552">
    <property type="entry name" value="PHOSPHORIBOSYLFORMYLGLYCINAMIDINE SYNTHASE SUBUNIT PURQ"/>
    <property type="match status" value="1"/>
</dbReference>
<evidence type="ECO:0000256" key="4">
    <source>
        <dbReference type="ARBA" id="ARBA00022755"/>
    </source>
</evidence>
<evidence type="ECO:0000256" key="3">
    <source>
        <dbReference type="ARBA" id="ARBA00022741"/>
    </source>
</evidence>
<dbReference type="PROSITE" id="PS51273">
    <property type="entry name" value="GATASE_TYPE_1"/>
    <property type="match status" value="1"/>
</dbReference>
<protein>
    <submittedName>
        <fullName evidence="8">Phosphoribosylformylglycinamidine synthase subunit PurQ</fullName>
        <ecNumber evidence="8">6.3.5.3</ecNumber>
    </submittedName>
</protein>
<gene>
    <name evidence="8" type="primary">purQ_19</name>
    <name evidence="8" type="ORF">SDC9_128877</name>
</gene>
<dbReference type="InterPro" id="IPR029062">
    <property type="entry name" value="Class_I_gatase-like"/>
</dbReference>
<evidence type="ECO:0000256" key="2">
    <source>
        <dbReference type="ARBA" id="ARBA00022598"/>
    </source>
</evidence>
<dbReference type="GO" id="GO:0016787">
    <property type="term" value="F:hydrolase activity"/>
    <property type="evidence" value="ECO:0007669"/>
    <property type="project" value="UniProtKB-KW"/>
</dbReference>
<keyword evidence="1" id="KW-0963">Cytoplasm</keyword>
<keyword evidence="5" id="KW-0378">Hydrolase</keyword>
<keyword evidence="6" id="KW-0067">ATP-binding</keyword>
<dbReference type="GO" id="GO:0005524">
    <property type="term" value="F:ATP binding"/>
    <property type="evidence" value="ECO:0007669"/>
    <property type="project" value="UniProtKB-KW"/>
</dbReference>
<evidence type="ECO:0000256" key="5">
    <source>
        <dbReference type="ARBA" id="ARBA00022801"/>
    </source>
</evidence>
<evidence type="ECO:0000256" key="1">
    <source>
        <dbReference type="ARBA" id="ARBA00022490"/>
    </source>
</evidence>
<dbReference type="Pfam" id="PF13507">
    <property type="entry name" value="GATase_5"/>
    <property type="match status" value="1"/>
</dbReference>
<dbReference type="InterPro" id="IPR010075">
    <property type="entry name" value="PRibForGlyAmidine_synth_PurQ"/>
</dbReference>
<organism evidence="8">
    <name type="scientific">bioreactor metagenome</name>
    <dbReference type="NCBI Taxonomy" id="1076179"/>
    <lineage>
        <taxon>unclassified sequences</taxon>
        <taxon>metagenomes</taxon>
        <taxon>ecological metagenomes</taxon>
    </lineage>
</organism>
<sequence>MRTAVVVFPGSNCDRDVQRAVAETLKTSVEMVWHEERGFASEPDLVILPGGFSYGDYLRSGAMAARSPIIEAVRRHAEAGKLLLGICNGFQVLTETKLLPGALLANTSTTFICKKCWMRVERTDNRFTSGFKKGDIVQYPIAHHEGLYFLPPRELQELEEAGQVVFRYADPKTGSAGAEYAPNGALNGIAGICNKGGNILGLMPHPERSTVAHLNGGTDGGDFWRSIAQDFAKREAL</sequence>
<evidence type="ECO:0000313" key="8">
    <source>
        <dbReference type="EMBL" id="MPM81820.1"/>
    </source>
</evidence>
<name>A0A645CXC1_9ZZZZ</name>
<dbReference type="AlphaFoldDB" id="A0A645CXC1"/>
<dbReference type="GO" id="GO:0004642">
    <property type="term" value="F:phosphoribosylformylglycinamidine synthase activity"/>
    <property type="evidence" value="ECO:0007669"/>
    <property type="project" value="UniProtKB-EC"/>
</dbReference>
<dbReference type="SMART" id="SM01211">
    <property type="entry name" value="GATase_5"/>
    <property type="match status" value="1"/>
</dbReference>
<dbReference type="CDD" id="cd01740">
    <property type="entry name" value="GATase1_FGAR_AT"/>
    <property type="match status" value="1"/>
</dbReference>
<dbReference type="EMBL" id="VSSQ01031063">
    <property type="protein sequence ID" value="MPM81820.1"/>
    <property type="molecule type" value="Genomic_DNA"/>
</dbReference>
<reference evidence="8" key="1">
    <citation type="submission" date="2019-08" db="EMBL/GenBank/DDBJ databases">
        <authorList>
            <person name="Kucharzyk K."/>
            <person name="Murdoch R.W."/>
            <person name="Higgins S."/>
            <person name="Loffler F."/>
        </authorList>
    </citation>
    <scope>NUCLEOTIDE SEQUENCE</scope>
</reference>
<accession>A0A645CXC1</accession>
<dbReference type="EC" id="6.3.5.3" evidence="8"/>
<keyword evidence="7" id="KW-0315">Glutamine amidotransferase</keyword>
<dbReference type="NCBIfam" id="TIGR01737">
    <property type="entry name" value="FGAM_synth_I"/>
    <property type="match status" value="1"/>
</dbReference>